<protein>
    <submittedName>
        <fullName evidence="2">Uncharacterized protein</fullName>
    </submittedName>
</protein>
<name>A0A1L7X5G5_9HELO</name>
<proteinExistence type="predicted"/>
<evidence type="ECO:0000313" key="3">
    <source>
        <dbReference type="Proteomes" id="UP000184330"/>
    </source>
</evidence>
<evidence type="ECO:0000313" key="2">
    <source>
        <dbReference type="EMBL" id="CZR60266.1"/>
    </source>
</evidence>
<sequence length="272" mass="30346">MNTSTNESAGSIELEDFSCNETTVLACQPDRMVTPAVGSVVIPTNSGPENTLSRVTTTSSNNSTVAVSGWGIWKKRSFWVFFMSILTFILSVILVPPAFKAIQIGEEGLKLAQWTALKDFRENCKDISAMKLELSRACVDALAIPLTKPPFFDESLSARVSKRLIETTTSAARRMTSRMPWFICFFPIMFILSRLIEVVAIRIPLDEGEDCLGDDPLEETINHQLRMSMQEGGTEQQIRSRIKLMTRLRRSWPHGKDIMGVKIVGTHETAQG</sequence>
<keyword evidence="1" id="KW-1133">Transmembrane helix</keyword>
<keyword evidence="1" id="KW-0472">Membrane</keyword>
<feature type="transmembrane region" description="Helical" evidence="1">
    <location>
        <begin position="78"/>
        <end position="99"/>
    </location>
</feature>
<evidence type="ECO:0000256" key="1">
    <source>
        <dbReference type="SAM" id="Phobius"/>
    </source>
</evidence>
<dbReference type="Proteomes" id="UP000184330">
    <property type="component" value="Unassembled WGS sequence"/>
</dbReference>
<dbReference type="EMBL" id="FJOG01000015">
    <property type="protein sequence ID" value="CZR60266.1"/>
    <property type="molecule type" value="Genomic_DNA"/>
</dbReference>
<organism evidence="2 3">
    <name type="scientific">Phialocephala subalpina</name>
    <dbReference type="NCBI Taxonomy" id="576137"/>
    <lineage>
        <taxon>Eukaryota</taxon>
        <taxon>Fungi</taxon>
        <taxon>Dikarya</taxon>
        <taxon>Ascomycota</taxon>
        <taxon>Pezizomycotina</taxon>
        <taxon>Leotiomycetes</taxon>
        <taxon>Helotiales</taxon>
        <taxon>Mollisiaceae</taxon>
        <taxon>Phialocephala</taxon>
        <taxon>Phialocephala fortinii species complex</taxon>
    </lineage>
</organism>
<gene>
    <name evidence="2" type="ORF">PAC_10162</name>
</gene>
<reference evidence="2 3" key="1">
    <citation type="submission" date="2016-03" db="EMBL/GenBank/DDBJ databases">
        <authorList>
            <person name="Ploux O."/>
        </authorList>
    </citation>
    <scope>NUCLEOTIDE SEQUENCE [LARGE SCALE GENOMIC DNA]</scope>
    <source>
        <strain evidence="2 3">UAMH 11012</strain>
    </source>
</reference>
<keyword evidence="1" id="KW-0812">Transmembrane</keyword>
<dbReference type="OrthoDB" id="194358at2759"/>
<accession>A0A1L7X5G5</accession>
<dbReference type="AlphaFoldDB" id="A0A1L7X5G5"/>
<keyword evidence="3" id="KW-1185">Reference proteome</keyword>